<dbReference type="PROSITE" id="PS50262">
    <property type="entry name" value="G_PROTEIN_RECEP_F1_2"/>
    <property type="match status" value="1"/>
</dbReference>
<organism evidence="11 12">
    <name type="scientific">Plakobranchus ocellatus</name>
    <dbReference type="NCBI Taxonomy" id="259542"/>
    <lineage>
        <taxon>Eukaryota</taxon>
        <taxon>Metazoa</taxon>
        <taxon>Spiralia</taxon>
        <taxon>Lophotrochozoa</taxon>
        <taxon>Mollusca</taxon>
        <taxon>Gastropoda</taxon>
        <taxon>Heterobranchia</taxon>
        <taxon>Euthyneura</taxon>
        <taxon>Panpulmonata</taxon>
        <taxon>Sacoglossa</taxon>
        <taxon>Placobranchoidea</taxon>
        <taxon>Plakobranchidae</taxon>
        <taxon>Plakobranchus</taxon>
    </lineage>
</organism>
<dbReference type="PANTHER" id="PTHR24235">
    <property type="entry name" value="NEUROPEPTIDE Y RECEPTOR"/>
    <property type="match status" value="1"/>
</dbReference>
<dbReference type="EMBL" id="BLXT01006539">
    <property type="protein sequence ID" value="GFO32033.1"/>
    <property type="molecule type" value="Genomic_DNA"/>
</dbReference>
<evidence type="ECO:0000256" key="2">
    <source>
        <dbReference type="ARBA" id="ARBA00022692"/>
    </source>
</evidence>
<evidence type="ECO:0000313" key="11">
    <source>
        <dbReference type="EMBL" id="GFO32033.1"/>
    </source>
</evidence>
<dbReference type="AlphaFoldDB" id="A0AAV4CJ88"/>
<dbReference type="GO" id="GO:0004930">
    <property type="term" value="F:G protein-coupled receptor activity"/>
    <property type="evidence" value="ECO:0007669"/>
    <property type="project" value="UniProtKB-KW"/>
</dbReference>
<evidence type="ECO:0000256" key="3">
    <source>
        <dbReference type="ARBA" id="ARBA00022989"/>
    </source>
</evidence>
<feature type="transmembrane region" description="Helical" evidence="9">
    <location>
        <begin position="38"/>
        <end position="60"/>
    </location>
</feature>
<keyword evidence="6 11" id="KW-0675">Receptor</keyword>
<comment type="caution">
    <text evidence="11">The sequence shown here is derived from an EMBL/GenBank/DDBJ whole genome shotgun (WGS) entry which is preliminary data.</text>
</comment>
<proteinExistence type="predicted"/>
<accession>A0AAV4CJ88</accession>
<keyword evidence="5 9" id="KW-0472">Membrane</keyword>
<evidence type="ECO:0000256" key="4">
    <source>
        <dbReference type="ARBA" id="ARBA00023040"/>
    </source>
</evidence>
<dbReference type="GO" id="GO:0016020">
    <property type="term" value="C:membrane"/>
    <property type="evidence" value="ECO:0007669"/>
    <property type="project" value="UniProtKB-SubCell"/>
</dbReference>
<name>A0AAV4CJ88_9GAST</name>
<feature type="domain" description="G-protein coupled receptors family 1 profile" evidence="10">
    <location>
        <begin position="1"/>
        <end position="58"/>
    </location>
</feature>
<dbReference type="SUPFAM" id="SSF81321">
    <property type="entry name" value="Family A G protein-coupled receptor-like"/>
    <property type="match status" value="1"/>
</dbReference>
<dbReference type="Pfam" id="PF00001">
    <property type="entry name" value="7tm_1"/>
    <property type="match status" value="1"/>
</dbReference>
<evidence type="ECO:0000256" key="9">
    <source>
        <dbReference type="SAM" id="Phobius"/>
    </source>
</evidence>
<feature type="compositionally biased region" description="Polar residues" evidence="8">
    <location>
        <begin position="159"/>
        <end position="171"/>
    </location>
</feature>
<evidence type="ECO:0000256" key="6">
    <source>
        <dbReference type="ARBA" id="ARBA00023170"/>
    </source>
</evidence>
<keyword evidence="7" id="KW-0807">Transducer</keyword>
<comment type="subcellular location">
    <subcellularLocation>
        <location evidence="1">Membrane</location>
        <topology evidence="1">Multi-pass membrane protein</topology>
    </subcellularLocation>
</comment>
<dbReference type="Gene3D" id="1.20.1070.10">
    <property type="entry name" value="Rhodopsin 7-helix transmembrane proteins"/>
    <property type="match status" value="1"/>
</dbReference>
<evidence type="ECO:0000256" key="5">
    <source>
        <dbReference type="ARBA" id="ARBA00023136"/>
    </source>
</evidence>
<keyword evidence="3 9" id="KW-1133">Transmembrane helix</keyword>
<evidence type="ECO:0000256" key="1">
    <source>
        <dbReference type="ARBA" id="ARBA00004141"/>
    </source>
</evidence>
<sequence length="177" mass="20071">MMITVVGIYGICWLPLHVINIKSDIDPSIWDEYRYMRVVWIAAHWLAMSSCAYNPFIYWWMNPRFRESYIDLFHRITCGCKCHGGESYSSRSRPTSASFVSGYTTGNDHRGSQMTSVRGWQSTTQMVELSRGGQGAGPEGSRERAGIHEMAFRPELSRISETTENGTTSYNADVAPH</sequence>
<protein>
    <submittedName>
        <fullName evidence="11">Neuropeptide y receptor</fullName>
    </submittedName>
</protein>
<gene>
    <name evidence="11" type="ORF">PoB_005853800</name>
</gene>
<dbReference type="InterPro" id="IPR017452">
    <property type="entry name" value="GPCR_Rhodpsn_7TM"/>
</dbReference>
<keyword evidence="4" id="KW-0297">G-protein coupled receptor</keyword>
<reference evidence="11 12" key="1">
    <citation type="journal article" date="2021" name="Elife">
        <title>Chloroplast acquisition without the gene transfer in kleptoplastic sea slugs, Plakobranchus ocellatus.</title>
        <authorList>
            <person name="Maeda T."/>
            <person name="Takahashi S."/>
            <person name="Yoshida T."/>
            <person name="Shimamura S."/>
            <person name="Takaki Y."/>
            <person name="Nagai Y."/>
            <person name="Toyoda A."/>
            <person name="Suzuki Y."/>
            <person name="Arimoto A."/>
            <person name="Ishii H."/>
            <person name="Satoh N."/>
            <person name="Nishiyama T."/>
            <person name="Hasebe M."/>
            <person name="Maruyama T."/>
            <person name="Minagawa J."/>
            <person name="Obokata J."/>
            <person name="Shigenobu S."/>
        </authorList>
    </citation>
    <scope>NUCLEOTIDE SEQUENCE [LARGE SCALE GENOMIC DNA]</scope>
</reference>
<dbReference type="Proteomes" id="UP000735302">
    <property type="component" value="Unassembled WGS sequence"/>
</dbReference>
<evidence type="ECO:0000256" key="7">
    <source>
        <dbReference type="ARBA" id="ARBA00023224"/>
    </source>
</evidence>
<evidence type="ECO:0000259" key="10">
    <source>
        <dbReference type="PROSITE" id="PS50262"/>
    </source>
</evidence>
<evidence type="ECO:0000256" key="8">
    <source>
        <dbReference type="SAM" id="MobiDB-lite"/>
    </source>
</evidence>
<dbReference type="InterPro" id="IPR000276">
    <property type="entry name" value="GPCR_Rhodpsn"/>
</dbReference>
<keyword evidence="2 9" id="KW-0812">Transmembrane</keyword>
<dbReference type="PANTHER" id="PTHR24235:SF29">
    <property type="entry name" value="GH23382P"/>
    <property type="match status" value="1"/>
</dbReference>
<feature type="region of interest" description="Disordered" evidence="8">
    <location>
        <begin position="157"/>
        <end position="177"/>
    </location>
</feature>
<evidence type="ECO:0000313" key="12">
    <source>
        <dbReference type="Proteomes" id="UP000735302"/>
    </source>
</evidence>
<keyword evidence="12" id="KW-1185">Reference proteome</keyword>